<dbReference type="InterPro" id="IPR000073">
    <property type="entry name" value="AB_hydrolase_1"/>
</dbReference>
<name>A0A846X8C1_9NOCA</name>
<feature type="domain" description="AB hydrolase-1" evidence="1">
    <location>
        <begin position="45"/>
        <end position="287"/>
    </location>
</feature>
<keyword evidence="2" id="KW-0378">Hydrolase</keyword>
<sequence>MLDRDSVSGPDQHIQGVSEWVTTRDGRRLHAMALPGPQPASSPVVVFEAGAAATRSSWGLVQPEVGRFAPAVVYDRAGLGRSPADPAGRRLERMADDLVDVLDHFGSGPFVLAGHSAGGVIARLAAARRLDRMAGIVLVDPTDEAADMLFAPAFRRMERVAITVNGGLARLGLLRRMFGRMLDAVPADVRADMEREAFTPGVVRTQAVQARTFLDDLAAWRDHPPARGDIPVTVISGARAGDGMNTRVRAAVNTAHAHRAAVADGRHVLAHNSSHYPPITDPGVVVAEIRRLAAP</sequence>
<dbReference type="PANTHER" id="PTHR43433:SF5">
    <property type="entry name" value="AB HYDROLASE-1 DOMAIN-CONTAINING PROTEIN"/>
    <property type="match status" value="1"/>
</dbReference>
<keyword evidence="3" id="KW-1185">Reference proteome</keyword>
<gene>
    <name evidence="2" type="ORF">HGA13_03885</name>
</gene>
<accession>A0A846X8C1</accession>
<dbReference type="InterPro" id="IPR050471">
    <property type="entry name" value="AB_hydrolase"/>
</dbReference>
<proteinExistence type="predicted"/>
<dbReference type="AlphaFoldDB" id="A0A846X8C1"/>
<dbReference type="InterPro" id="IPR029058">
    <property type="entry name" value="AB_hydrolase_fold"/>
</dbReference>
<dbReference type="EMBL" id="JAAXOO010000001">
    <property type="protein sequence ID" value="NKY32218.1"/>
    <property type="molecule type" value="Genomic_DNA"/>
</dbReference>
<dbReference type="GO" id="GO:0016787">
    <property type="term" value="F:hydrolase activity"/>
    <property type="evidence" value="ECO:0007669"/>
    <property type="project" value="UniProtKB-KW"/>
</dbReference>
<reference evidence="2 3" key="1">
    <citation type="submission" date="2020-04" db="EMBL/GenBank/DDBJ databases">
        <title>MicrobeNet Type strains.</title>
        <authorList>
            <person name="Nicholson A.C."/>
        </authorList>
    </citation>
    <scope>NUCLEOTIDE SEQUENCE [LARGE SCALE GENOMIC DNA]</scope>
    <source>
        <strain evidence="2 3">DSM 45078</strain>
    </source>
</reference>
<dbReference type="Proteomes" id="UP000565715">
    <property type="component" value="Unassembled WGS sequence"/>
</dbReference>
<organism evidence="2 3">
    <name type="scientific">Nocardia speluncae</name>
    <dbReference type="NCBI Taxonomy" id="419477"/>
    <lineage>
        <taxon>Bacteria</taxon>
        <taxon>Bacillati</taxon>
        <taxon>Actinomycetota</taxon>
        <taxon>Actinomycetes</taxon>
        <taxon>Mycobacteriales</taxon>
        <taxon>Nocardiaceae</taxon>
        <taxon>Nocardia</taxon>
    </lineage>
</organism>
<evidence type="ECO:0000313" key="2">
    <source>
        <dbReference type="EMBL" id="NKY32218.1"/>
    </source>
</evidence>
<protein>
    <submittedName>
        <fullName evidence="2">Alpha/beta hydrolase</fullName>
    </submittedName>
</protein>
<dbReference type="SUPFAM" id="SSF53474">
    <property type="entry name" value="alpha/beta-Hydrolases"/>
    <property type="match status" value="1"/>
</dbReference>
<dbReference type="Pfam" id="PF12697">
    <property type="entry name" value="Abhydrolase_6"/>
    <property type="match status" value="1"/>
</dbReference>
<comment type="caution">
    <text evidence="2">The sequence shown here is derived from an EMBL/GenBank/DDBJ whole genome shotgun (WGS) entry which is preliminary data.</text>
</comment>
<dbReference type="PANTHER" id="PTHR43433">
    <property type="entry name" value="HYDROLASE, ALPHA/BETA FOLD FAMILY PROTEIN"/>
    <property type="match status" value="1"/>
</dbReference>
<evidence type="ECO:0000259" key="1">
    <source>
        <dbReference type="Pfam" id="PF12697"/>
    </source>
</evidence>
<dbReference type="Gene3D" id="3.40.50.1820">
    <property type="entry name" value="alpha/beta hydrolase"/>
    <property type="match status" value="1"/>
</dbReference>
<evidence type="ECO:0000313" key="3">
    <source>
        <dbReference type="Proteomes" id="UP000565715"/>
    </source>
</evidence>
<dbReference type="RefSeq" id="WP_068036276.1">
    <property type="nucleotide sequence ID" value="NZ_JAAXOO010000001.1"/>
</dbReference>